<keyword evidence="2" id="KW-0560">Oxidoreductase</keyword>
<evidence type="ECO:0000313" key="3">
    <source>
        <dbReference type="Proteomes" id="UP001162834"/>
    </source>
</evidence>
<dbReference type="PANTHER" id="PTHR34448">
    <property type="entry name" value="AMINOPEPTIDASE"/>
    <property type="match status" value="1"/>
</dbReference>
<dbReference type="EC" id="1.13.11.9" evidence="2"/>
<dbReference type="GO" id="GO:0047075">
    <property type="term" value="F:2,5-dihydroxypyridine 5,6-dioxygenase activity"/>
    <property type="evidence" value="ECO:0007669"/>
    <property type="project" value="UniProtKB-EC"/>
</dbReference>
<gene>
    <name evidence="2" type="primary">nicX_5</name>
    <name evidence="2" type="ORF">DSM104329_03697</name>
</gene>
<keyword evidence="1" id="KW-0479">Metal-binding</keyword>
<dbReference type="RefSeq" id="WP_259311339.1">
    <property type="nucleotide sequence ID" value="NZ_CP087164.1"/>
</dbReference>
<dbReference type="InterPro" id="IPR058739">
    <property type="entry name" value="NicX"/>
</dbReference>
<dbReference type="SUPFAM" id="SSF144052">
    <property type="entry name" value="Thermophilic metalloprotease-like"/>
    <property type="match status" value="1"/>
</dbReference>
<dbReference type="PANTHER" id="PTHR34448:SF1">
    <property type="entry name" value="BLL6088 PROTEIN"/>
    <property type="match status" value="1"/>
</dbReference>
<dbReference type="Proteomes" id="UP001162834">
    <property type="component" value="Chromosome"/>
</dbReference>
<dbReference type="EMBL" id="CP087164">
    <property type="protein sequence ID" value="UGS37282.1"/>
    <property type="molecule type" value="Genomic_DNA"/>
</dbReference>
<accession>A0A9E6Y0A8</accession>
<dbReference type="AlphaFoldDB" id="A0A9E6Y0A8"/>
<evidence type="ECO:0000256" key="1">
    <source>
        <dbReference type="ARBA" id="ARBA00022723"/>
    </source>
</evidence>
<organism evidence="2 3">
    <name type="scientific">Capillimicrobium parvum</name>
    <dbReference type="NCBI Taxonomy" id="2884022"/>
    <lineage>
        <taxon>Bacteria</taxon>
        <taxon>Bacillati</taxon>
        <taxon>Actinomycetota</taxon>
        <taxon>Thermoleophilia</taxon>
        <taxon>Solirubrobacterales</taxon>
        <taxon>Capillimicrobiaceae</taxon>
        <taxon>Capillimicrobium</taxon>
    </lineage>
</organism>
<dbReference type="Pfam" id="PF26233">
    <property type="entry name" value="NicX"/>
    <property type="match status" value="1"/>
</dbReference>
<name>A0A9E6Y0A8_9ACTN</name>
<reference evidence="2" key="1">
    <citation type="journal article" date="2022" name="Int. J. Syst. Evol. Microbiol.">
        <title>Pseudomonas aegrilactucae sp. nov. and Pseudomonas morbosilactucae sp. nov., pathogens causing bacterial rot of lettuce in Japan.</title>
        <authorList>
            <person name="Sawada H."/>
            <person name="Fujikawa T."/>
            <person name="Satou M."/>
        </authorList>
    </citation>
    <scope>NUCLEOTIDE SEQUENCE</scope>
    <source>
        <strain evidence="2">0166_1</strain>
    </source>
</reference>
<keyword evidence="3" id="KW-1185">Reference proteome</keyword>
<evidence type="ECO:0000313" key="2">
    <source>
        <dbReference type="EMBL" id="UGS37282.1"/>
    </source>
</evidence>
<proteinExistence type="predicted"/>
<protein>
    <submittedName>
        <fullName evidence="2">2,5-dihydroxypyridine 5,6-dioxygenase</fullName>
        <ecNumber evidence="2">1.13.11.9</ecNumber>
    </submittedName>
</protein>
<dbReference type="GO" id="GO:0046872">
    <property type="term" value="F:metal ion binding"/>
    <property type="evidence" value="ECO:0007669"/>
    <property type="project" value="UniProtKB-KW"/>
</dbReference>
<sequence>MIRWADFAALCKRELELCAATEGETVVVLSQGDDRLDYADAFLTAARDLGAYAYNLRLSEIGTTLGSSGITSVGVNPLARNPAALRALQEADLVIDLVFLLWSKEQIAIQASGTRMLMVIEPVDLLARMFPTREQKERVQISAELLAKAKTLRLTNPAGSDVTYQLGAYPVIPEWGFAETRGRWDSWPGGFAFTGGADDGVDGRLVVDRGDILVAPFNTYVSEPIELTIEHGVVTDIRGGHDAELLQDYLDEFDDPRGYACSHIGWGVNENARWSHRASRTEGFGQEARAFYGNVMFALGPNQELGGSNDTPAHIDIPMRGCSVYLDDEPVIVDGRFTIPELQVSTVRATRSVRSR</sequence>
<dbReference type="KEGG" id="sbae:DSM104329_03697"/>
<dbReference type="InterPro" id="IPR052170">
    <property type="entry name" value="M29_Exopeptidase"/>
</dbReference>